<accession>A0A2A4AN58</accession>
<feature type="region of interest" description="Disordered" evidence="1">
    <location>
        <begin position="1"/>
        <end position="44"/>
    </location>
</feature>
<organism evidence="3 4">
    <name type="scientific">Corynebacterium accolens</name>
    <dbReference type="NCBI Taxonomy" id="38284"/>
    <lineage>
        <taxon>Bacteria</taxon>
        <taxon>Bacillati</taxon>
        <taxon>Actinomycetota</taxon>
        <taxon>Actinomycetes</taxon>
        <taxon>Mycobacteriales</taxon>
        <taxon>Corynebacteriaceae</taxon>
        <taxon>Corynebacterium</taxon>
    </lineage>
</organism>
<comment type="caution">
    <text evidence="3">The sequence shown here is derived from an EMBL/GenBank/DDBJ whole genome shotgun (WGS) entry which is preliminary data.</text>
</comment>
<feature type="transmembrane region" description="Helical" evidence="2">
    <location>
        <begin position="128"/>
        <end position="145"/>
    </location>
</feature>
<evidence type="ECO:0000313" key="4">
    <source>
        <dbReference type="Proteomes" id="UP000218690"/>
    </source>
</evidence>
<feature type="transmembrane region" description="Helical" evidence="2">
    <location>
        <begin position="54"/>
        <end position="76"/>
    </location>
</feature>
<proteinExistence type="predicted"/>
<keyword evidence="2" id="KW-1133">Transmembrane helix</keyword>
<evidence type="ECO:0000313" key="3">
    <source>
        <dbReference type="EMBL" id="PCC83911.1"/>
    </source>
</evidence>
<sequence length="183" mass="19423">MTSMFPGQGSGQPKGDPSRPGPVDYNRAGRKQAGNKQSEVDTAGAGGAPKSLRFAYWVLVIAAIIMLVSGMIGMFGDSGAEEVAASKQIADYLSRNRNFVAISNIVCALVMALCAPQLPHGSKWSRRIITIAIAFSLFVNIAAMALGVGGLGLVAIPVVLAVALLLLYRPDSNQFMRERNPRF</sequence>
<feature type="transmembrane region" description="Helical" evidence="2">
    <location>
        <begin position="96"/>
        <end position="116"/>
    </location>
</feature>
<dbReference type="Proteomes" id="UP000218690">
    <property type="component" value="Unassembled WGS sequence"/>
</dbReference>
<protein>
    <submittedName>
        <fullName evidence="3">Tellurium resistance protein TerC</fullName>
    </submittedName>
</protein>
<keyword evidence="2" id="KW-0472">Membrane</keyword>
<name>A0A2A4AN58_9CORY</name>
<evidence type="ECO:0000256" key="2">
    <source>
        <dbReference type="SAM" id="Phobius"/>
    </source>
</evidence>
<gene>
    <name evidence="3" type="ORF">COM45_00340</name>
</gene>
<dbReference type="AlphaFoldDB" id="A0A2A4AN58"/>
<dbReference type="EMBL" id="NWBP01000001">
    <property type="protein sequence ID" value="PCC83911.1"/>
    <property type="molecule type" value="Genomic_DNA"/>
</dbReference>
<reference evidence="3 4" key="1">
    <citation type="submission" date="2017-09" db="EMBL/GenBank/DDBJ databases">
        <title>Draft Genome Sequence of Corynebacterium accolens AH4003.</title>
        <authorList>
            <person name="Chen Y."/>
            <person name="Oosthuysen W.F."/>
            <person name="Kelley S."/>
            <person name="Horswill A."/>
        </authorList>
    </citation>
    <scope>NUCLEOTIDE SEQUENCE [LARGE SCALE GENOMIC DNA]</scope>
    <source>
        <strain evidence="3 4">AH4003</strain>
    </source>
</reference>
<keyword evidence="2" id="KW-0812">Transmembrane</keyword>
<evidence type="ECO:0000256" key="1">
    <source>
        <dbReference type="SAM" id="MobiDB-lite"/>
    </source>
</evidence>